<dbReference type="RefSeq" id="WP_151598302.1">
    <property type="nucleotide sequence ID" value="NZ_WBMS02000042.1"/>
</dbReference>
<dbReference type="Pfam" id="PF07291">
    <property type="entry name" value="MauE"/>
    <property type="match status" value="1"/>
</dbReference>
<dbReference type="GO" id="GO:0016020">
    <property type="term" value="C:membrane"/>
    <property type="evidence" value="ECO:0007669"/>
    <property type="project" value="UniProtKB-SubCell"/>
</dbReference>
<sequence>MTGLLLLGCRALILTVFAAAFAGKARSAARFRGFAGSIRQLAVLPQRAAAPAGALVVAGEGTVAVLLAMPSGVRAGFALASVLLAVFIGIAVRAVRGGVFAECRCFGSKGSVMGQAMIVRNLLLLAAALPGAAAGAPVPAGRAAAALAAAAAGALGAWVFTRWYDRIVAALMKRLLAPARTAG</sequence>
<feature type="domain" description="Methylamine utilisation protein MauE" evidence="6">
    <location>
        <begin position="4"/>
        <end position="131"/>
    </location>
</feature>
<feature type="transmembrane region" description="Helical" evidence="5">
    <location>
        <begin position="75"/>
        <end position="96"/>
    </location>
</feature>
<evidence type="ECO:0000256" key="1">
    <source>
        <dbReference type="ARBA" id="ARBA00004141"/>
    </source>
</evidence>
<evidence type="ECO:0000256" key="2">
    <source>
        <dbReference type="ARBA" id="ARBA00022692"/>
    </source>
</evidence>
<keyword evidence="2 5" id="KW-0812">Transmembrane</keyword>
<evidence type="ECO:0000313" key="7">
    <source>
        <dbReference type="EMBL" id="MWA05887.1"/>
    </source>
</evidence>
<feature type="transmembrane region" description="Helical" evidence="5">
    <location>
        <begin position="144"/>
        <end position="164"/>
    </location>
</feature>
<evidence type="ECO:0000256" key="5">
    <source>
        <dbReference type="SAM" id="Phobius"/>
    </source>
</evidence>
<reference evidence="7" key="1">
    <citation type="submission" date="2019-12" db="EMBL/GenBank/DDBJ databases">
        <title>Actinomadura physcomitrii sp. nov., a novel actinomycete isolated from moss [Physcomitrium sphaericum (Ludw) Fuernr].</title>
        <authorList>
            <person name="Zhuang X."/>
        </authorList>
    </citation>
    <scope>NUCLEOTIDE SEQUENCE [LARGE SCALE GENOMIC DNA]</scope>
    <source>
        <strain evidence="7">LD22</strain>
    </source>
</reference>
<dbReference type="InterPro" id="IPR009908">
    <property type="entry name" value="Methylamine_util_MauE"/>
</dbReference>
<keyword evidence="8" id="KW-1185">Reference proteome</keyword>
<dbReference type="AlphaFoldDB" id="A0A6I4MPU2"/>
<dbReference type="GO" id="GO:0030416">
    <property type="term" value="P:methylamine metabolic process"/>
    <property type="evidence" value="ECO:0007669"/>
    <property type="project" value="InterPro"/>
</dbReference>
<accession>A0A6I4MPU2</accession>
<evidence type="ECO:0000259" key="6">
    <source>
        <dbReference type="Pfam" id="PF07291"/>
    </source>
</evidence>
<evidence type="ECO:0000256" key="4">
    <source>
        <dbReference type="ARBA" id="ARBA00023136"/>
    </source>
</evidence>
<evidence type="ECO:0000313" key="8">
    <source>
        <dbReference type="Proteomes" id="UP000462055"/>
    </source>
</evidence>
<gene>
    <name evidence="7" type="ORF">F8568_037150</name>
</gene>
<feature type="transmembrane region" description="Helical" evidence="5">
    <location>
        <begin position="117"/>
        <end position="138"/>
    </location>
</feature>
<comment type="caution">
    <text evidence="7">The sequence shown here is derived from an EMBL/GenBank/DDBJ whole genome shotgun (WGS) entry which is preliminary data.</text>
</comment>
<proteinExistence type="predicted"/>
<dbReference type="EMBL" id="WBMS02000042">
    <property type="protein sequence ID" value="MWA05887.1"/>
    <property type="molecule type" value="Genomic_DNA"/>
</dbReference>
<dbReference type="Proteomes" id="UP000462055">
    <property type="component" value="Unassembled WGS sequence"/>
</dbReference>
<name>A0A6I4MPU2_9ACTN</name>
<protein>
    <submittedName>
        <fullName evidence="7">Methylamine utilization protein MauE</fullName>
    </submittedName>
</protein>
<evidence type="ECO:0000256" key="3">
    <source>
        <dbReference type="ARBA" id="ARBA00022989"/>
    </source>
</evidence>
<organism evidence="7 8">
    <name type="scientific">Actinomadura physcomitrii</name>
    <dbReference type="NCBI Taxonomy" id="2650748"/>
    <lineage>
        <taxon>Bacteria</taxon>
        <taxon>Bacillati</taxon>
        <taxon>Actinomycetota</taxon>
        <taxon>Actinomycetes</taxon>
        <taxon>Streptosporangiales</taxon>
        <taxon>Thermomonosporaceae</taxon>
        <taxon>Actinomadura</taxon>
    </lineage>
</organism>
<keyword evidence="4 5" id="KW-0472">Membrane</keyword>
<comment type="subcellular location">
    <subcellularLocation>
        <location evidence="1">Membrane</location>
        <topology evidence="1">Multi-pass membrane protein</topology>
    </subcellularLocation>
</comment>
<keyword evidence="3 5" id="KW-1133">Transmembrane helix</keyword>